<proteinExistence type="predicted"/>
<protein>
    <submittedName>
        <fullName evidence="2">Uncharacterized protein</fullName>
    </submittedName>
</protein>
<organism evidence="2 3">
    <name type="scientific">Lentinula detonsa</name>
    <dbReference type="NCBI Taxonomy" id="2804962"/>
    <lineage>
        <taxon>Eukaryota</taxon>
        <taxon>Fungi</taxon>
        <taxon>Dikarya</taxon>
        <taxon>Basidiomycota</taxon>
        <taxon>Agaricomycotina</taxon>
        <taxon>Agaricomycetes</taxon>
        <taxon>Agaricomycetidae</taxon>
        <taxon>Agaricales</taxon>
        <taxon>Marasmiineae</taxon>
        <taxon>Omphalotaceae</taxon>
        <taxon>Lentinula</taxon>
    </lineage>
</organism>
<accession>A0A9W8TZA3</accession>
<evidence type="ECO:0000256" key="1">
    <source>
        <dbReference type="SAM" id="Phobius"/>
    </source>
</evidence>
<dbReference type="EMBL" id="JANVFU010000004">
    <property type="protein sequence ID" value="KAJ3746465.1"/>
    <property type="molecule type" value="Genomic_DNA"/>
</dbReference>
<gene>
    <name evidence="2" type="ORF">DFH05DRAFT_1523063</name>
</gene>
<feature type="transmembrane region" description="Helical" evidence="1">
    <location>
        <begin position="63"/>
        <end position="88"/>
    </location>
</feature>
<dbReference type="PANTHER" id="PTHR40465">
    <property type="entry name" value="CHROMOSOME 1, WHOLE GENOME SHOTGUN SEQUENCE"/>
    <property type="match status" value="1"/>
</dbReference>
<keyword evidence="3" id="KW-1185">Reference proteome</keyword>
<reference evidence="2 3" key="1">
    <citation type="journal article" date="2023" name="Proc. Natl. Acad. Sci. U.S.A.">
        <title>A global phylogenomic analysis of the shiitake genus Lentinula.</title>
        <authorList>
            <person name="Sierra-Patev S."/>
            <person name="Min B."/>
            <person name="Naranjo-Ortiz M."/>
            <person name="Looney B."/>
            <person name="Konkel Z."/>
            <person name="Slot J.C."/>
            <person name="Sakamoto Y."/>
            <person name="Steenwyk J.L."/>
            <person name="Rokas A."/>
            <person name="Carro J."/>
            <person name="Camarero S."/>
            <person name="Ferreira P."/>
            <person name="Molpeceres G."/>
            <person name="Ruiz-Duenas F.J."/>
            <person name="Serrano A."/>
            <person name="Henrissat B."/>
            <person name="Drula E."/>
            <person name="Hughes K.W."/>
            <person name="Mata J.L."/>
            <person name="Ishikawa N.K."/>
            <person name="Vargas-Isla R."/>
            <person name="Ushijima S."/>
            <person name="Smith C.A."/>
            <person name="Donoghue J."/>
            <person name="Ahrendt S."/>
            <person name="Andreopoulos W."/>
            <person name="He G."/>
            <person name="LaButti K."/>
            <person name="Lipzen A."/>
            <person name="Ng V."/>
            <person name="Riley R."/>
            <person name="Sandor L."/>
            <person name="Barry K."/>
            <person name="Martinez A.T."/>
            <person name="Xiao Y."/>
            <person name="Gibbons J.G."/>
            <person name="Terashima K."/>
            <person name="Grigoriev I.V."/>
            <person name="Hibbett D."/>
        </authorList>
    </citation>
    <scope>NUCLEOTIDE SEQUENCE [LARGE SCALE GENOMIC DNA]</scope>
    <source>
        <strain evidence="2 3">TFB7810</strain>
    </source>
</reference>
<feature type="transmembrane region" description="Helical" evidence="1">
    <location>
        <begin position="29"/>
        <end position="51"/>
    </location>
</feature>
<feature type="transmembrane region" description="Helical" evidence="1">
    <location>
        <begin position="176"/>
        <end position="200"/>
    </location>
</feature>
<keyword evidence="1" id="KW-0812">Transmembrane</keyword>
<keyword evidence="1" id="KW-1133">Transmembrane helix</keyword>
<comment type="caution">
    <text evidence="2">The sequence shown here is derived from an EMBL/GenBank/DDBJ whole genome shotgun (WGS) entry which is preliminary data.</text>
</comment>
<dbReference type="Proteomes" id="UP001142393">
    <property type="component" value="Unassembled WGS sequence"/>
</dbReference>
<evidence type="ECO:0000313" key="3">
    <source>
        <dbReference type="Proteomes" id="UP001142393"/>
    </source>
</evidence>
<keyword evidence="1" id="KW-0472">Membrane</keyword>
<dbReference type="PANTHER" id="PTHR40465:SF1">
    <property type="entry name" value="DUF6534 DOMAIN-CONTAINING PROTEIN"/>
    <property type="match status" value="1"/>
</dbReference>
<evidence type="ECO:0000313" key="2">
    <source>
        <dbReference type="EMBL" id="KAJ3746465.1"/>
    </source>
</evidence>
<dbReference type="AlphaFoldDB" id="A0A9W8TZA3"/>
<sequence>MSEGASEIADGDSGISPDEISAITDVPIFLGYIFCYFLSGILVVQVFMYYLSFRRIDSRYLKLTVLAVFFVESLSTVFATMIVVMAIIEDGYLSYSIVLWGFKAVALLSGLVCSMVHAFYCWRIQILGGRWIIIIAIMILSVTQCVMVSLSGFGAFENGDVLGAGTQTIKEPWTLFFNVLWLAGAAICDIIIAITIIHLVRLTLNTKEADVLTLSTATWYNNEALHNESFADASGKGHEHCNRQWDDYRNWISHRIAVLPSVEKHLDTFRTAIFVRFFTLPKLYANSLVATLNARLIVSGHSFRESYRRSGETHAIEDGFMNHLDPYRQETPPNAYGTDPKGQEAYKHRYSIQADKRYSTPTSALSNQQSTTYCFHLEVPTRRNSILDLRGIHSHDHIEESEHYKKEVLSIKFKPMPSIATPSEGLYLRLGKGVDGQTLAKSKSSLSLSSNTYIVQASAIQEQPADTLEFNPVLDSPNPGSKFEAVDSRENLESRVLTVGSDTVPAPSYGPFPLKMEPLRTLEASLQPGV</sequence>
<feature type="transmembrane region" description="Helical" evidence="1">
    <location>
        <begin position="100"/>
        <end position="120"/>
    </location>
</feature>
<feature type="transmembrane region" description="Helical" evidence="1">
    <location>
        <begin position="132"/>
        <end position="156"/>
    </location>
</feature>
<name>A0A9W8TZA3_9AGAR</name>